<evidence type="ECO:0000256" key="3">
    <source>
        <dbReference type="ARBA" id="ARBA00012105"/>
    </source>
</evidence>
<evidence type="ECO:0000256" key="6">
    <source>
        <dbReference type="ARBA" id="ARBA00022643"/>
    </source>
</evidence>
<evidence type="ECO:0000313" key="20">
    <source>
        <dbReference type="Proteomes" id="UP000735302"/>
    </source>
</evidence>
<dbReference type="GO" id="GO:0009231">
    <property type="term" value="P:riboflavin biosynthetic process"/>
    <property type="evidence" value="ECO:0007669"/>
    <property type="project" value="InterPro"/>
</dbReference>
<evidence type="ECO:0000256" key="2">
    <source>
        <dbReference type="ARBA" id="ARBA00005201"/>
    </source>
</evidence>
<evidence type="ECO:0000256" key="4">
    <source>
        <dbReference type="ARBA" id="ARBA00017394"/>
    </source>
</evidence>
<evidence type="ECO:0000259" key="18">
    <source>
        <dbReference type="SMART" id="SM00904"/>
    </source>
</evidence>
<evidence type="ECO:0000256" key="12">
    <source>
        <dbReference type="ARBA" id="ARBA00022840"/>
    </source>
</evidence>
<evidence type="ECO:0000256" key="10">
    <source>
        <dbReference type="ARBA" id="ARBA00022777"/>
    </source>
</evidence>
<dbReference type="GO" id="GO:0005739">
    <property type="term" value="C:mitochondrion"/>
    <property type="evidence" value="ECO:0007669"/>
    <property type="project" value="TreeGrafter"/>
</dbReference>
<comment type="catalytic activity">
    <reaction evidence="14">
        <text>riboflavin + ATP = FMN + ADP + H(+)</text>
        <dbReference type="Rhea" id="RHEA:14357"/>
        <dbReference type="ChEBI" id="CHEBI:15378"/>
        <dbReference type="ChEBI" id="CHEBI:30616"/>
        <dbReference type="ChEBI" id="CHEBI:57986"/>
        <dbReference type="ChEBI" id="CHEBI:58210"/>
        <dbReference type="ChEBI" id="CHEBI:456216"/>
        <dbReference type="EC" id="2.7.1.26"/>
    </reaction>
    <physiologicalReaction direction="left-to-right" evidence="14">
        <dbReference type="Rhea" id="RHEA:14358"/>
    </physiologicalReaction>
</comment>
<dbReference type="FunFam" id="2.40.30.30:FF:000002">
    <property type="entry name" value="Riboflavin kinase, putative"/>
    <property type="match status" value="1"/>
</dbReference>
<evidence type="ECO:0000313" key="19">
    <source>
        <dbReference type="EMBL" id="GFO36371.1"/>
    </source>
</evidence>
<dbReference type="Pfam" id="PF01687">
    <property type="entry name" value="Flavokinase"/>
    <property type="match status" value="1"/>
</dbReference>
<evidence type="ECO:0000256" key="11">
    <source>
        <dbReference type="ARBA" id="ARBA00022833"/>
    </source>
</evidence>
<evidence type="ECO:0000256" key="15">
    <source>
        <dbReference type="ARBA" id="ARBA00054097"/>
    </source>
</evidence>
<keyword evidence="9" id="KW-0547">Nucleotide-binding</keyword>
<keyword evidence="12" id="KW-0067">ATP-binding</keyword>
<evidence type="ECO:0000256" key="17">
    <source>
        <dbReference type="SAM" id="MobiDB-lite"/>
    </source>
</evidence>
<dbReference type="Gene3D" id="2.40.30.30">
    <property type="entry name" value="Riboflavin kinase-like"/>
    <property type="match status" value="1"/>
</dbReference>
<organism evidence="19 20">
    <name type="scientific">Plakobranchus ocellatus</name>
    <dbReference type="NCBI Taxonomy" id="259542"/>
    <lineage>
        <taxon>Eukaryota</taxon>
        <taxon>Metazoa</taxon>
        <taxon>Spiralia</taxon>
        <taxon>Lophotrochozoa</taxon>
        <taxon>Mollusca</taxon>
        <taxon>Gastropoda</taxon>
        <taxon>Heterobranchia</taxon>
        <taxon>Euthyneura</taxon>
        <taxon>Panpulmonata</taxon>
        <taxon>Sacoglossa</taxon>
        <taxon>Placobranchoidea</taxon>
        <taxon>Plakobranchidae</taxon>
        <taxon>Plakobranchus</taxon>
    </lineage>
</organism>
<dbReference type="GO" id="GO:0009398">
    <property type="term" value="P:FMN biosynthetic process"/>
    <property type="evidence" value="ECO:0007669"/>
    <property type="project" value="TreeGrafter"/>
</dbReference>
<keyword evidence="11" id="KW-0862">Zinc</keyword>
<name>A0AAV4CWU6_9GAST</name>
<keyword evidence="5" id="KW-0285">Flavoprotein</keyword>
<comment type="pathway">
    <text evidence="2">Cofactor biosynthesis; FMN biosynthesis; FMN from riboflavin (ATP route): step 1/1.</text>
</comment>
<dbReference type="InterPro" id="IPR015865">
    <property type="entry name" value="Riboflavin_kinase_bac/euk"/>
</dbReference>
<dbReference type="SUPFAM" id="SSF82114">
    <property type="entry name" value="Riboflavin kinase-like"/>
    <property type="match status" value="1"/>
</dbReference>
<feature type="region of interest" description="Disordered" evidence="17">
    <location>
        <begin position="244"/>
        <end position="263"/>
    </location>
</feature>
<proteinExistence type="predicted"/>
<evidence type="ECO:0000256" key="5">
    <source>
        <dbReference type="ARBA" id="ARBA00022630"/>
    </source>
</evidence>
<evidence type="ECO:0000256" key="8">
    <source>
        <dbReference type="ARBA" id="ARBA00022723"/>
    </source>
</evidence>
<gene>
    <name evidence="19" type="ORF">PoB_006287600</name>
</gene>
<dbReference type="InterPro" id="IPR023465">
    <property type="entry name" value="Riboflavin_kinase_dom_sf"/>
</dbReference>
<keyword evidence="8" id="KW-0479">Metal-binding</keyword>
<dbReference type="EC" id="2.7.1.26" evidence="3"/>
<comment type="function">
    <text evidence="15">Catalyzes the phosphorylation of riboflavin (vitamin B2) to form flavin-mononucleotide (FMN), hence rate-limiting enzyme in the synthesis of FAD. Essential for TNF-induced reactive oxygen species (ROS) production. Through its interaction with both TNFRSF1A and CYBA, physically and functionally couples TNFRSF1A to NADPH oxidase. TNF-activation of RFK may enhance the incorporation of FAD in NADPH oxidase, a critical step for the assembly and activation of NADPH oxidase.</text>
</comment>
<feature type="domain" description="Riboflavin kinase" evidence="18">
    <location>
        <begin position="7"/>
        <end position="136"/>
    </location>
</feature>
<comment type="cofactor">
    <cofactor evidence="1">
        <name>Zn(2+)</name>
        <dbReference type="ChEBI" id="CHEBI:29105"/>
    </cofactor>
</comment>
<dbReference type="SMART" id="SM00904">
    <property type="entry name" value="Flavokinase"/>
    <property type="match status" value="1"/>
</dbReference>
<dbReference type="PANTHER" id="PTHR22749">
    <property type="entry name" value="RIBOFLAVIN KINASE/FMN ADENYLYLTRANSFERASE"/>
    <property type="match status" value="1"/>
</dbReference>
<dbReference type="InterPro" id="IPR023468">
    <property type="entry name" value="Riboflavin_kinase"/>
</dbReference>
<keyword evidence="7" id="KW-0808">Transferase</keyword>
<evidence type="ECO:0000256" key="9">
    <source>
        <dbReference type="ARBA" id="ARBA00022741"/>
    </source>
</evidence>
<comment type="caution">
    <text evidence="19">The sequence shown here is derived from an EMBL/GenBank/DDBJ whole genome shotgun (WGS) entry which is preliminary data.</text>
</comment>
<reference evidence="19 20" key="1">
    <citation type="journal article" date="2021" name="Elife">
        <title>Chloroplast acquisition without the gene transfer in kleptoplastic sea slugs, Plakobranchus ocellatus.</title>
        <authorList>
            <person name="Maeda T."/>
            <person name="Takahashi S."/>
            <person name="Yoshida T."/>
            <person name="Shimamura S."/>
            <person name="Takaki Y."/>
            <person name="Nagai Y."/>
            <person name="Toyoda A."/>
            <person name="Suzuki Y."/>
            <person name="Arimoto A."/>
            <person name="Ishii H."/>
            <person name="Satoh N."/>
            <person name="Nishiyama T."/>
            <person name="Hasebe M."/>
            <person name="Maruyama T."/>
            <person name="Minagawa J."/>
            <person name="Obokata J."/>
            <person name="Shigenobu S."/>
        </authorList>
    </citation>
    <scope>NUCLEOTIDE SEQUENCE [LARGE SCALE GENOMIC DNA]</scope>
</reference>
<evidence type="ECO:0000256" key="7">
    <source>
        <dbReference type="ARBA" id="ARBA00022679"/>
    </source>
</evidence>
<keyword evidence="20" id="KW-1185">Reference proteome</keyword>
<evidence type="ECO:0000256" key="1">
    <source>
        <dbReference type="ARBA" id="ARBA00001947"/>
    </source>
</evidence>
<keyword evidence="6" id="KW-0288">FMN</keyword>
<keyword evidence="10 19" id="KW-0418">Kinase</keyword>
<dbReference type="PANTHER" id="PTHR22749:SF6">
    <property type="entry name" value="RIBOFLAVIN KINASE"/>
    <property type="match status" value="1"/>
</dbReference>
<dbReference type="GO" id="GO:0046872">
    <property type="term" value="F:metal ion binding"/>
    <property type="evidence" value="ECO:0007669"/>
    <property type="project" value="UniProtKB-KW"/>
</dbReference>
<dbReference type="EMBL" id="BLXT01007055">
    <property type="protein sequence ID" value="GFO36371.1"/>
    <property type="molecule type" value="Genomic_DNA"/>
</dbReference>
<evidence type="ECO:0000256" key="13">
    <source>
        <dbReference type="ARBA" id="ARBA00029789"/>
    </source>
</evidence>
<protein>
    <recommendedName>
        <fullName evidence="4">Riboflavin kinase</fullName>
        <ecNumber evidence="3">2.7.1.26</ecNumber>
    </recommendedName>
    <alternativeName>
        <fullName evidence="16">ATP:riboflavin 5'-phosphotransferase</fullName>
    </alternativeName>
    <alternativeName>
        <fullName evidence="13">Flavokinase</fullName>
    </alternativeName>
</protein>
<sequence length="263" mass="29014">MSSSQDNLPYFAEGEVVAGFGRGSKELGIPTANFPENVIRSLPSSFDCGVYYGWAKLSSNPDVFKMSMCVGWNPYYHNTVKTMETHIIHTFDSDFYGDIMKIIVLGYIRPMCDFPSLDALIEAIHHDNEVASQSLDKAENLQFKHHKFFQSFQPSKTSEKGAAEIGAEINENKSASTNVSERLCENAHIVIKDRVTSTDASLTDGANTLISSKEDIFVSSKGKSEGLHHENYVASFAQEKNVQSHKLELSNGDALSSDGKNSI</sequence>
<evidence type="ECO:0000256" key="14">
    <source>
        <dbReference type="ARBA" id="ARBA00050912"/>
    </source>
</evidence>
<dbReference type="Proteomes" id="UP000735302">
    <property type="component" value="Unassembled WGS sequence"/>
</dbReference>
<dbReference type="AlphaFoldDB" id="A0AAV4CWU6"/>
<dbReference type="GO" id="GO:0005524">
    <property type="term" value="F:ATP binding"/>
    <property type="evidence" value="ECO:0007669"/>
    <property type="project" value="UniProtKB-KW"/>
</dbReference>
<dbReference type="GO" id="GO:0008531">
    <property type="term" value="F:riboflavin kinase activity"/>
    <property type="evidence" value="ECO:0007669"/>
    <property type="project" value="UniProtKB-EC"/>
</dbReference>
<accession>A0AAV4CWU6</accession>
<evidence type="ECO:0000256" key="16">
    <source>
        <dbReference type="ARBA" id="ARBA00077632"/>
    </source>
</evidence>